<dbReference type="Proteomes" id="UP000746690">
    <property type="component" value="Unassembled WGS sequence"/>
</dbReference>
<name>A0ABX1RTD0_9FLAO</name>
<protein>
    <submittedName>
        <fullName evidence="1">Uncharacterized protein</fullName>
    </submittedName>
</protein>
<accession>A0ABX1RTD0</accession>
<reference evidence="1 2" key="1">
    <citation type="submission" date="2020-04" db="EMBL/GenBank/DDBJ databases">
        <title>A Flavivirga sp. nov.</title>
        <authorList>
            <person name="Sun X."/>
        </authorList>
    </citation>
    <scope>NUCLEOTIDE SEQUENCE [LARGE SCALE GENOMIC DNA]</scope>
    <source>
        <strain evidence="1 2">Y03</strain>
    </source>
</reference>
<gene>
    <name evidence="1" type="ORF">HHX25_04775</name>
</gene>
<organism evidence="1 2">
    <name type="scientific">Flavivirga algicola</name>
    <dbReference type="NCBI Taxonomy" id="2729136"/>
    <lineage>
        <taxon>Bacteria</taxon>
        <taxon>Pseudomonadati</taxon>
        <taxon>Bacteroidota</taxon>
        <taxon>Flavobacteriia</taxon>
        <taxon>Flavobacteriales</taxon>
        <taxon>Flavobacteriaceae</taxon>
        <taxon>Flavivirga</taxon>
    </lineage>
</organism>
<comment type="caution">
    <text evidence="1">The sequence shown here is derived from an EMBL/GenBank/DDBJ whole genome shotgun (WGS) entry which is preliminary data.</text>
</comment>
<keyword evidence="2" id="KW-1185">Reference proteome</keyword>
<proteinExistence type="predicted"/>
<dbReference type="RefSeq" id="WP_169670697.1">
    <property type="nucleotide sequence ID" value="NZ_JABBHF010000002.1"/>
</dbReference>
<evidence type="ECO:0000313" key="1">
    <source>
        <dbReference type="EMBL" id="NMH86806.1"/>
    </source>
</evidence>
<sequence length="86" mass="10221">MSKARFSFGVLNLRKETFNKFMCTGTILISSTFMHQKNRNVLNSIYFQLFDLEKDIREQNSLKVLNIEIQLKTNLLKWEEEAIPTY</sequence>
<evidence type="ECO:0000313" key="2">
    <source>
        <dbReference type="Proteomes" id="UP000746690"/>
    </source>
</evidence>
<dbReference type="EMBL" id="JABBHF010000002">
    <property type="protein sequence ID" value="NMH86806.1"/>
    <property type="molecule type" value="Genomic_DNA"/>
</dbReference>